<sequence length="63" mass="7068">MGKIFILLLLNIAMFAFGMGYFGVSPESLSFTHKSTKVEYKPLKIEILKTSNQLNENTSPKNS</sequence>
<dbReference type="KEGG" id="teq:TEQUI_0682"/>
<keyword evidence="1" id="KW-1133">Transmembrane helix</keyword>
<name>A0A654KGV4_TAYEM</name>
<dbReference type="Proteomes" id="UP000007472">
    <property type="component" value="Chromosome"/>
</dbReference>
<evidence type="ECO:0000313" key="2">
    <source>
        <dbReference type="EMBL" id="ADU91620.1"/>
    </source>
</evidence>
<evidence type="ECO:0000313" key="3">
    <source>
        <dbReference type="Proteomes" id="UP000007472"/>
    </source>
</evidence>
<gene>
    <name evidence="2" type="ordered locus">TEQUI_0682</name>
</gene>
<dbReference type="AlphaFoldDB" id="A0A654KGV4"/>
<reference evidence="2 3" key="1">
    <citation type="journal article" date="2011" name="J. Bacteriol.">
        <title>Genome sequence of Taylorella equigenitalis MCE9, the causative agent of contagious equine metritis.</title>
        <authorList>
            <person name="Hebert L."/>
            <person name="Moumen B."/>
            <person name="Duquesne F."/>
            <person name="Breuil M.F."/>
            <person name="Laugier C."/>
            <person name="Batto J.M."/>
            <person name="Renault P."/>
            <person name="Petry S."/>
        </authorList>
    </citation>
    <scope>NUCLEOTIDE SEQUENCE [LARGE SCALE GENOMIC DNA]</scope>
    <source>
        <strain evidence="2 3">MCE9</strain>
    </source>
</reference>
<keyword evidence="1" id="KW-0472">Membrane</keyword>
<protein>
    <submittedName>
        <fullName evidence="2">Uncharacterized protein</fullName>
    </submittedName>
</protein>
<organism evidence="2 3">
    <name type="scientific">Taylorella equigenitalis (strain MCE9)</name>
    <dbReference type="NCBI Taxonomy" id="937774"/>
    <lineage>
        <taxon>Bacteria</taxon>
        <taxon>Pseudomonadati</taxon>
        <taxon>Pseudomonadota</taxon>
        <taxon>Betaproteobacteria</taxon>
        <taxon>Burkholderiales</taxon>
        <taxon>Alcaligenaceae</taxon>
        <taxon>Taylorella</taxon>
    </lineage>
</organism>
<evidence type="ECO:0000256" key="1">
    <source>
        <dbReference type="SAM" id="Phobius"/>
    </source>
</evidence>
<keyword evidence="1" id="KW-0812">Transmembrane</keyword>
<accession>A0A654KGV4</accession>
<proteinExistence type="predicted"/>
<feature type="transmembrane region" description="Helical" evidence="1">
    <location>
        <begin position="6"/>
        <end position="24"/>
    </location>
</feature>
<dbReference type="EMBL" id="CP002456">
    <property type="protein sequence ID" value="ADU91620.1"/>
    <property type="molecule type" value="Genomic_DNA"/>
</dbReference>